<dbReference type="InterPro" id="IPR016305">
    <property type="entry name" value="Mannose-6-P_Isomerase"/>
</dbReference>
<dbReference type="Gene3D" id="2.60.120.10">
    <property type="entry name" value="Jelly Rolls"/>
    <property type="match status" value="2"/>
</dbReference>
<evidence type="ECO:0000256" key="7">
    <source>
        <dbReference type="ARBA" id="ARBA00023235"/>
    </source>
</evidence>
<dbReference type="InterPro" id="IPR001250">
    <property type="entry name" value="Man6P_Isoase-1"/>
</dbReference>
<dbReference type="PANTHER" id="PTHR10309">
    <property type="entry name" value="MANNOSE-6-PHOSPHATE ISOMERASE"/>
    <property type="match status" value="1"/>
</dbReference>
<proteinExistence type="inferred from homology"/>
<dbReference type="InterPro" id="IPR014710">
    <property type="entry name" value="RmlC-like_jellyroll"/>
</dbReference>
<dbReference type="PIRSF" id="PIRSF001480">
    <property type="entry name" value="Mannose-6-phosphate_isomerase"/>
    <property type="match status" value="1"/>
</dbReference>
<comment type="catalytic activity">
    <reaction evidence="1">
        <text>D-mannose 6-phosphate = D-fructose 6-phosphate</text>
        <dbReference type="Rhea" id="RHEA:12356"/>
        <dbReference type="ChEBI" id="CHEBI:58735"/>
        <dbReference type="ChEBI" id="CHEBI:61527"/>
        <dbReference type="EC" id="5.3.1.8"/>
    </reaction>
</comment>
<dbReference type="EC" id="5.3.1.8" evidence="4"/>
<evidence type="ECO:0000256" key="6">
    <source>
        <dbReference type="ARBA" id="ARBA00022833"/>
    </source>
</evidence>
<keyword evidence="7 9" id="KW-0413">Isomerase</keyword>
<dbReference type="Gene3D" id="1.10.441.10">
    <property type="entry name" value="Phosphomannose Isomerase, domain 2"/>
    <property type="match status" value="1"/>
</dbReference>
<organism evidence="9 10">
    <name type="scientific">Demequina sediminis</name>
    <dbReference type="NCBI Taxonomy" id="1930058"/>
    <lineage>
        <taxon>Bacteria</taxon>
        <taxon>Bacillati</taxon>
        <taxon>Actinomycetota</taxon>
        <taxon>Actinomycetes</taxon>
        <taxon>Micrococcales</taxon>
        <taxon>Demequinaceae</taxon>
        <taxon>Demequina</taxon>
    </lineage>
</organism>
<dbReference type="PANTHER" id="PTHR10309:SF0">
    <property type="entry name" value="MANNOSE-6-PHOSPHATE ISOMERASE"/>
    <property type="match status" value="1"/>
</dbReference>
<evidence type="ECO:0000256" key="4">
    <source>
        <dbReference type="ARBA" id="ARBA00011956"/>
    </source>
</evidence>
<dbReference type="InterPro" id="IPR046457">
    <property type="entry name" value="PMI_typeI_cat"/>
</dbReference>
<comment type="similarity">
    <text evidence="3">Belongs to the mannose-6-phosphate isomerase type 1 family.</text>
</comment>
<protein>
    <recommendedName>
        <fullName evidence="4">mannose-6-phosphate isomerase</fullName>
        <ecNumber evidence="4">5.3.1.8</ecNumber>
    </recommendedName>
</protein>
<evidence type="ECO:0000256" key="5">
    <source>
        <dbReference type="ARBA" id="ARBA00022723"/>
    </source>
</evidence>
<dbReference type="Pfam" id="PF20511">
    <property type="entry name" value="PMI_typeI_cat"/>
    <property type="match status" value="1"/>
</dbReference>
<comment type="cofactor">
    <cofactor evidence="2">
        <name>Zn(2+)</name>
        <dbReference type="ChEBI" id="CHEBI:29105"/>
    </cofactor>
</comment>
<dbReference type="SUPFAM" id="SSF51182">
    <property type="entry name" value="RmlC-like cupins"/>
    <property type="match status" value="1"/>
</dbReference>
<dbReference type="CDD" id="cd07011">
    <property type="entry name" value="cupin_PMI_type_I_N"/>
    <property type="match status" value="1"/>
</dbReference>
<sequence>MAGVYRLQPALQRYAWGMTDVIESLVGCEPSGEPVAEAWWGAHASAPALARVDPHAAAVPLDAVIASDPRAMLGDEHSTRWERLPYLLKVLAIARPLSLQVHPTLDQAHAGYADEDRRGTPMGDPRRTFKDRLHKPEMVVALTPMTLLTGFRPVAAVARDLVTIGTPLTRRWATLLLDAGTEPAVALRDYVAEVLHDPEAAGSIDALIAAGEAPGAPETLAIAAAAARQYPWDPGAFVAVALNVVHLAPREACFTGAGVIHSYQSGLGLEVMVNSDNVVRAGLTPKPIDVDLLIALTDGTPTPPPRVIPHIEGPVARYIAPVEEYALSLVEHGTATFPAGPRIVLTFAGTSRLRTHRQEVELARGEAVFVAAAEGEIEVESTGVAVVVEVPSPTR</sequence>
<comment type="caution">
    <text evidence="9">The sequence shown here is derived from an EMBL/GenBank/DDBJ whole genome shotgun (WGS) entry which is preliminary data.</text>
</comment>
<reference evidence="9 10" key="1">
    <citation type="submission" date="2024-02" db="EMBL/GenBank/DDBJ databases">
        <title>Lysinimicrobium sediminis NBRC 112286.</title>
        <authorList>
            <person name="Ichikawa N."/>
            <person name="Katano-Makiyama Y."/>
            <person name="Hidaka K."/>
        </authorList>
    </citation>
    <scope>NUCLEOTIDE SEQUENCE [LARGE SCALE GENOMIC DNA]</scope>
    <source>
        <strain evidence="9 10">NBRC 112286</strain>
    </source>
</reference>
<dbReference type="Proteomes" id="UP001426770">
    <property type="component" value="Unassembled WGS sequence"/>
</dbReference>
<dbReference type="EMBL" id="BAABRR010000002">
    <property type="protein sequence ID" value="GAA5518164.1"/>
    <property type="molecule type" value="Genomic_DNA"/>
</dbReference>
<keyword evidence="5" id="KW-0479">Metal-binding</keyword>
<gene>
    <name evidence="9" type="primary">manA</name>
    <name evidence="9" type="ORF">Lsed01_00585</name>
</gene>
<evidence type="ECO:0000256" key="3">
    <source>
        <dbReference type="ARBA" id="ARBA00010772"/>
    </source>
</evidence>
<dbReference type="PRINTS" id="PR00714">
    <property type="entry name" value="MAN6PISMRASE"/>
</dbReference>
<evidence type="ECO:0000313" key="10">
    <source>
        <dbReference type="Proteomes" id="UP001426770"/>
    </source>
</evidence>
<evidence type="ECO:0000256" key="2">
    <source>
        <dbReference type="ARBA" id="ARBA00001947"/>
    </source>
</evidence>
<name>A0ABP9WEQ2_9MICO</name>
<evidence type="ECO:0000256" key="1">
    <source>
        <dbReference type="ARBA" id="ARBA00000757"/>
    </source>
</evidence>
<evidence type="ECO:0000259" key="8">
    <source>
        <dbReference type="Pfam" id="PF20511"/>
    </source>
</evidence>
<dbReference type="GO" id="GO:0016853">
    <property type="term" value="F:isomerase activity"/>
    <property type="evidence" value="ECO:0007669"/>
    <property type="project" value="UniProtKB-KW"/>
</dbReference>
<evidence type="ECO:0000313" key="9">
    <source>
        <dbReference type="EMBL" id="GAA5518164.1"/>
    </source>
</evidence>
<accession>A0ABP9WEQ2</accession>
<feature type="domain" description="Phosphomannose isomerase type I catalytic" evidence="8">
    <location>
        <begin position="4"/>
        <end position="154"/>
    </location>
</feature>
<dbReference type="RefSeq" id="WP_286214072.1">
    <property type="nucleotide sequence ID" value="NZ_AP027736.1"/>
</dbReference>
<keyword evidence="6" id="KW-0862">Zinc</keyword>
<keyword evidence="10" id="KW-1185">Reference proteome</keyword>
<dbReference type="InterPro" id="IPR011051">
    <property type="entry name" value="RmlC_Cupin_sf"/>
</dbReference>
<dbReference type="NCBIfam" id="TIGR00218">
    <property type="entry name" value="manA"/>
    <property type="match status" value="1"/>
</dbReference>